<dbReference type="GO" id="GO:0005886">
    <property type="term" value="C:plasma membrane"/>
    <property type="evidence" value="ECO:0007669"/>
    <property type="project" value="UniProtKB-SubCell"/>
</dbReference>
<protein>
    <submittedName>
        <fullName evidence="9">PLDc_N domain-containing protein</fullName>
    </submittedName>
</protein>
<keyword evidence="5 7" id="KW-0472">Membrane</keyword>
<keyword evidence="4 7" id="KW-1133">Transmembrane helix</keyword>
<feature type="coiled-coil region" evidence="6">
    <location>
        <begin position="88"/>
        <end position="115"/>
    </location>
</feature>
<evidence type="ECO:0000256" key="3">
    <source>
        <dbReference type="ARBA" id="ARBA00022692"/>
    </source>
</evidence>
<keyword evidence="10" id="KW-1185">Reference proteome</keyword>
<proteinExistence type="predicted"/>
<evidence type="ECO:0000259" key="8">
    <source>
        <dbReference type="Pfam" id="PF13396"/>
    </source>
</evidence>
<comment type="subcellular location">
    <subcellularLocation>
        <location evidence="1">Cell membrane</location>
        <topology evidence="1">Multi-pass membrane protein</topology>
    </subcellularLocation>
</comment>
<evidence type="ECO:0000256" key="4">
    <source>
        <dbReference type="ARBA" id="ARBA00022989"/>
    </source>
</evidence>
<evidence type="ECO:0000313" key="9">
    <source>
        <dbReference type="EMBL" id="QTX03629.1"/>
    </source>
</evidence>
<reference evidence="9" key="1">
    <citation type="submission" date="2021-03" db="EMBL/GenBank/DDBJ databases">
        <title>Agromyces archimandritus sp. nov., isolated from the cockroach Archimandrita tessellata.</title>
        <authorList>
            <person name="Guzman J."/>
            <person name="Ortuzar M."/>
            <person name="Poehlein A."/>
            <person name="Daniel R."/>
            <person name="Trujillo M."/>
            <person name="Vilcinskas A."/>
        </authorList>
    </citation>
    <scope>NUCLEOTIDE SEQUENCE</scope>
    <source>
        <strain evidence="9">G127AT</strain>
    </source>
</reference>
<feature type="domain" description="Cardiolipin synthase N-terminal" evidence="8">
    <location>
        <begin position="14"/>
        <end position="59"/>
    </location>
</feature>
<accession>A0A975FKG7</accession>
<evidence type="ECO:0000256" key="5">
    <source>
        <dbReference type="ARBA" id="ARBA00023136"/>
    </source>
</evidence>
<dbReference type="RefSeq" id="WP_210896411.1">
    <property type="nucleotide sequence ID" value="NZ_CP071696.1"/>
</dbReference>
<evidence type="ECO:0000256" key="6">
    <source>
        <dbReference type="SAM" id="Coils"/>
    </source>
</evidence>
<keyword evidence="3 7" id="KW-0812">Transmembrane</keyword>
<evidence type="ECO:0000313" key="10">
    <source>
        <dbReference type="Proteomes" id="UP000671914"/>
    </source>
</evidence>
<organism evidence="9 10">
    <name type="scientific">Agromyces archimandritae</name>
    <dbReference type="NCBI Taxonomy" id="2781962"/>
    <lineage>
        <taxon>Bacteria</taxon>
        <taxon>Bacillati</taxon>
        <taxon>Actinomycetota</taxon>
        <taxon>Actinomycetes</taxon>
        <taxon>Micrococcales</taxon>
        <taxon>Microbacteriaceae</taxon>
        <taxon>Agromyces</taxon>
    </lineage>
</organism>
<evidence type="ECO:0000256" key="7">
    <source>
        <dbReference type="SAM" id="Phobius"/>
    </source>
</evidence>
<keyword evidence="2" id="KW-1003">Cell membrane</keyword>
<dbReference type="AlphaFoldDB" id="A0A975FKG7"/>
<name>A0A975FKG7_9MICO</name>
<dbReference type="Proteomes" id="UP000671914">
    <property type="component" value="Chromosome"/>
</dbReference>
<dbReference type="Pfam" id="PF13396">
    <property type="entry name" value="PLDc_N"/>
    <property type="match status" value="1"/>
</dbReference>
<gene>
    <name evidence="9" type="ORF">G127AT_09775</name>
</gene>
<evidence type="ECO:0000256" key="2">
    <source>
        <dbReference type="ARBA" id="ARBA00022475"/>
    </source>
</evidence>
<dbReference type="EMBL" id="CP071696">
    <property type="protein sequence ID" value="QTX03629.1"/>
    <property type="molecule type" value="Genomic_DNA"/>
</dbReference>
<keyword evidence="6" id="KW-0175">Coiled coil</keyword>
<evidence type="ECO:0000256" key="1">
    <source>
        <dbReference type="ARBA" id="ARBA00004651"/>
    </source>
</evidence>
<dbReference type="KEGG" id="aarc:G127AT_09775"/>
<feature type="transmembrane region" description="Helical" evidence="7">
    <location>
        <begin position="37"/>
        <end position="57"/>
    </location>
</feature>
<sequence length="124" mass="14019">MARLLFVLGIVAAVFWVYSIADCATFDRRRVRGLSKGWWIAVVLLLPVIGGVLWFFIGRGRRSAPTVRPARSVAPDDDLDFLRRLETDAAADERIRKLEQELADLDDETRRKRGDSPEPPRANG</sequence>
<dbReference type="InterPro" id="IPR027379">
    <property type="entry name" value="CLS_N"/>
</dbReference>